<organism evidence="1 2">
    <name type="scientific">Culex pipiens pipiens</name>
    <name type="common">Northern house mosquito</name>
    <dbReference type="NCBI Taxonomy" id="38569"/>
    <lineage>
        <taxon>Eukaryota</taxon>
        <taxon>Metazoa</taxon>
        <taxon>Ecdysozoa</taxon>
        <taxon>Arthropoda</taxon>
        <taxon>Hexapoda</taxon>
        <taxon>Insecta</taxon>
        <taxon>Pterygota</taxon>
        <taxon>Neoptera</taxon>
        <taxon>Endopterygota</taxon>
        <taxon>Diptera</taxon>
        <taxon>Nematocera</taxon>
        <taxon>Culicoidea</taxon>
        <taxon>Culicidae</taxon>
        <taxon>Culicinae</taxon>
        <taxon>Culicini</taxon>
        <taxon>Culex</taxon>
        <taxon>Culex</taxon>
    </lineage>
</organism>
<evidence type="ECO:0000313" key="2">
    <source>
        <dbReference type="Proteomes" id="UP001562425"/>
    </source>
</evidence>
<sequence length="377" mass="40670">MVTENNSLGEAEFRPRQACPAKMCDPCCSPCDPCYPCYPCGPSCPPPCAPGSLCDPCVPKTYAAHDLNCMPQCATICPPAQCGPRFITVQQPPRVVAQRKLINCSRTVVDKHVVPRTKTIVEPKIIYQPRAYIEPCIIYRKRIVPDPKILYYKRIVPDPKIVCTPRTIVEPKEICTTMVCSPKPQSCKFHRRRSTAATGFRVPARSCKSRELRGGVLIANCECLKRNGLQHDCPRSECQGKSCCLTRPEATCCPSTWARRFRFVTMGNKSNPVCPKRCRVTTTGSGCNPCGVDCFSCGPCGPCPAPCEPCGPCGPCGPVCDPSCPPVCDPCGCVPQGDCGPCGAPTPNCMPCYDACTPSVPPPCGDMCAPYPTCGPC</sequence>
<protein>
    <recommendedName>
        <fullName evidence="3">Ultrahigh sulfur keratin-associated protein</fullName>
    </recommendedName>
</protein>
<name>A0ABD1DAZ9_CULPP</name>
<accession>A0ABD1DAZ9</accession>
<evidence type="ECO:0000313" key="1">
    <source>
        <dbReference type="EMBL" id="KAL1396836.1"/>
    </source>
</evidence>
<dbReference type="Proteomes" id="UP001562425">
    <property type="component" value="Unassembled WGS sequence"/>
</dbReference>
<reference evidence="1 2" key="1">
    <citation type="submission" date="2024-05" db="EMBL/GenBank/DDBJ databases">
        <title>Culex pipiens pipiens assembly and annotation.</title>
        <authorList>
            <person name="Alout H."/>
            <person name="Durand T."/>
        </authorList>
    </citation>
    <scope>NUCLEOTIDE SEQUENCE [LARGE SCALE GENOMIC DNA]</scope>
    <source>
        <strain evidence="1">HA-2024</strain>
        <tissue evidence="1">Whole body</tissue>
    </source>
</reference>
<dbReference type="EMBL" id="JBEHCU010006559">
    <property type="protein sequence ID" value="KAL1396836.1"/>
    <property type="molecule type" value="Genomic_DNA"/>
</dbReference>
<evidence type="ECO:0008006" key="3">
    <source>
        <dbReference type="Google" id="ProtNLM"/>
    </source>
</evidence>
<dbReference type="AlphaFoldDB" id="A0ABD1DAZ9"/>
<proteinExistence type="predicted"/>
<gene>
    <name evidence="1" type="ORF">pipiens_010226</name>
</gene>
<keyword evidence="2" id="KW-1185">Reference proteome</keyword>
<comment type="caution">
    <text evidence="1">The sequence shown here is derived from an EMBL/GenBank/DDBJ whole genome shotgun (WGS) entry which is preliminary data.</text>
</comment>